<dbReference type="Proteomes" id="UP000050465">
    <property type="component" value="Unassembled WGS sequence"/>
</dbReference>
<dbReference type="EMBL" id="LJZR01000003">
    <property type="protein sequence ID" value="KPQ37066.1"/>
    <property type="molecule type" value="Genomic_DNA"/>
</dbReference>
<organism evidence="1 2">
    <name type="scientific">Phormidesmis priestleyi Ana</name>
    <dbReference type="NCBI Taxonomy" id="1666911"/>
    <lineage>
        <taxon>Bacteria</taxon>
        <taxon>Bacillati</taxon>
        <taxon>Cyanobacteriota</taxon>
        <taxon>Cyanophyceae</taxon>
        <taxon>Leptolyngbyales</taxon>
        <taxon>Leptolyngbyaceae</taxon>
        <taxon>Phormidesmis</taxon>
    </lineage>
</organism>
<name>A0A0N8KNN9_9CYAN</name>
<dbReference type="AlphaFoldDB" id="A0A0N8KNN9"/>
<accession>A0A0N8KNN9</accession>
<sequence>MLLGIAFQQILGFEPNSSSLFGLQRKVGALKEPAFFIGRTQ</sequence>
<evidence type="ECO:0000313" key="2">
    <source>
        <dbReference type="Proteomes" id="UP000050465"/>
    </source>
</evidence>
<gene>
    <name evidence="1" type="ORF">HLUCCA11_03865</name>
</gene>
<reference evidence="1 2" key="1">
    <citation type="submission" date="2015-09" db="EMBL/GenBank/DDBJ databases">
        <title>Identification and resolution of microdiversity through metagenomic sequencing of parallel consortia.</title>
        <authorList>
            <person name="Nelson W.C."/>
            <person name="Romine M.F."/>
            <person name="Lindemann S.R."/>
        </authorList>
    </citation>
    <scope>NUCLEOTIDE SEQUENCE [LARGE SCALE GENOMIC DNA]</scope>
    <source>
        <strain evidence="1">Ana</strain>
    </source>
</reference>
<evidence type="ECO:0000313" key="1">
    <source>
        <dbReference type="EMBL" id="KPQ37066.1"/>
    </source>
</evidence>
<comment type="caution">
    <text evidence="1">The sequence shown here is derived from an EMBL/GenBank/DDBJ whole genome shotgun (WGS) entry which is preliminary data.</text>
</comment>
<dbReference type="STRING" id="1666911.HLUCCA11_03865"/>
<proteinExistence type="predicted"/>
<protein>
    <submittedName>
        <fullName evidence="1">Uncharacterized protein</fullName>
    </submittedName>
</protein>